<feature type="region of interest" description="Disordered" evidence="1">
    <location>
        <begin position="43"/>
        <end position="65"/>
    </location>
</feature>
<comment type="caution">
    <text evidence="2">The sequence shown here is derived from an EMBL/GenBank/DDBJ whole genome shotgun (WGS) entry which is preliminary data.</text>
</comment>
<reference evidence="2 3" key="1">
    <citation type="journal article" date="2024" name="G3 (Bethesda)">
        <title>Genome assembly of Hibiscus sabdariffa L. provides insights into metabolisms of medicinal natural products.</title>
        <authorList>
            <person name="Kim T."/>
        </authorList>
    </citation>
    <scope>NUCLEOTIDE SEQUENCE [LARGE SCALE GENOMIC DNA]</scope>
    <source>
        <strain evidence="2">TK-2024</strain>
        <tissue evidence="2">Old leaves</tissue>
    </source>
</reference>
<accession>A0ABR2QX82</accession>
<organism evidence="2 3">
    <name type="scientific">Hibiscus sabdariffa</name>
    <name type="common">roselle</name>
    <dbReference type="NCBI Taxonomy" id="183260"/>
    <lineage>
        <taxon>Eukaryota</taxon>
        <taxon>Viridiplantae</taxon>
        <taxon>Streptophyta</taxon>
        <taxon>Embryophyta</taxon>
        <taxon>Tracheophyta</taxon>
        <taxon>Spermatophyta</taxon>
        <taxon>Magnoliopsida</taxon>
        <taxon>eudicotyledons</taxon>
        <taxon>Gunneridae</taxon>
        <taxon>Pentapetalae</taxon>
        <taxon>rosids</taxon>
        <taxon>malvids</taxon>
        <taxon>Malvales</taxon>
        <taxon>Malvaceae</taxon>
        <taxon>Malvoideae</taxon>
        <taxon>Hibiscus</taxon>
    </lineage>
</organism>
<evidence type="ECO:0000313" key="3">
    <source>
        <dbReference type="Proteomes" id="UP001396334"/>
    </source>
</evidence>
<evidence type="ECO:0000256" key="1">
    <source>
        <dbReference type="SAM" id="MobiDB-lite"/>
    </source>
</evidence>
<sequence length="93" mass="10469">MAAKNGEAKGGQRRMPMVTRKVRTIPMVRERFPVSMHRWRMPRAHTESKVQEAPEKTMVGSVESVTSSLSDDAVAVIDNGKEVVEQDSHHELK</sequence>
<gene>
    <name evidence="2" type="ORF">V6N11_042510</name>
</gene>
<feature type="compositionally biased region" description="Basic and acidic residues" evidence="1">
    <location>
        <begin position="44"/>
        <end position="55"/>
    </location>
</feature>
<evidence type="ECO:0000313" key="2">
    <source>
        <dbReference type="EMBL" id="KAK9005062.1"/>
    </source>
</evidence>
<name>A0ABR2QX82_9ROSI</name>
<keyword evidence="3" id="KW-1185">Reference proteome</keyword>
<protein>
    <submittedName>
        <fullName evidence="2">Uncharacterized protein</fullName>
    </submittedName>
</protein>
<dbReference type="EMBL" id="JBBPBN010000030">
    <property type="protein sequence ID" value="KAK9005062.1"/>
    <property type="molecule type" value="Genomic_DNA"/>
</dbReference>
<proteinExistence type="predicted"/>
<dbReference type="Proteomes" id="UP001396334">
    <property type="component" value="Unassembled WGS sequence"/>
</dbReference>
<feature type="region of interest" description="Disordered" evidence="1">
    <location>
        <begin position="1"/>
        <end position="24"/>
    </location>
</feature>